<feature type="region of interest" description="Disordered" evidence="1">
    <location>
        <begin position="113"/>
        <end position="134"/>
    </location>
</feature>
<dbReference type="AlphaFoldDB" id="A0A8J5QF91"/>
<keyword evidence="3" id="KW-1185">Reference proteome</keyword>
<dbReference type="RefSeq" id="XP_049261217.1">
    <property type="nucleotide sequence ID" value="XM_049409578.1"/>
</dbReference>
<evidence type="ECO:0000256" key="1">
    <source>
        <dbReference type="SAM" id="MobiDB-lite"/>
    </source>
</evidence>
<comment type="caution">
    <text evidence="2">The sequence shown here is derived from an EMBL/GenBank/DDBJ whole genome shotgun (WGS) entry which is preliminary data.</text>
</comment>
<dbReference type="EMBL" id="JAGSYN010000271">
    <property type="protein sequence ID" value="KAG7660984.1"/>
    <property type="molecule type" value="Genomic_DNA"/>
</dbReference>
<reference evidence="2 3" key="1">
    <citation type="journal article" date="2021" name="DNA Res.">
        <title>Genome analysis of Candida subhashii reveals its hybrid nature and dual mitochondrial genome conformations.</title>
        <authorList>
            <person name="Mixao V."/>
            <person name="Hegedusova E."/>
            <person name="Saus E."/>
            <person name="Pryszcz L.P."/>
            <person name="Cillingova A."/>
            <person name="Nosek J."/>
            <person name="Gabaldon T."/>
        </authorList>
    </citation>
    <scope>NUCLEOTIDE SEQUENCE [LARGE SCALE GENOMIC DNA]</scope>
    <source>
        <strain evidence="2 3">CBS 10753</strain>
    </source>
</reference>
<accession>A0A8J5QF91</accession>
<evidence type="ECO:0000313" key="2">
    <source>
        <dbReference type="EMBL" id="KAG7660984.1"/>
    </source>
</evidence>
<evidence type="ECO:0000313" key="3">
    <source>
        <dbReference type="Proteomes" id="UP000694255"/>
    </source>
</evidence>
<name>A0A8J5QF91_9ASCO</name>
<feature type="compositionally biased region" description="Polar residues" evidence="1">
    <location>
        <begin position="90"/>
        <end position="100"/>
    </location>
</feature>
<proteinExistence type="predicted"/>
<organism evidence="2 3">
    <name type="scientific">[Candida] subhashii</name>
    <dbReference type="NCBI Taxonomy" id="561895"/>
    <lineage>
        <taxon>Eukaryota</taxon>
        <taxon>Fungi</taxon>
        <taxon>Dikarya</taxon>
        <taxon>Ascomycota</taxon>
        <taxon>Saccharomycotina</taxon>
        <taxon>Pichiomycetes</taxon>
        <taxon>Debaryomycetaceae</taxon>
        <taxon>Spathaspora</taxon>
    </lineage>
</organism>
<protein>
    <submittedName>
        <fullName evidence="2">Uncharacterized protein</fullName>
    </submittedName>
</protein>
<sequence>MVVHGQIKDDDIASDNEIEVSDTVFVSTANPDSLKLNLQTFYASKHPWSSGEYLIKKLIDECNSLRADIEMTEVKIAECIKREADAKPPSKQTRCPSSPRTKFVEKPKVLKDGNPDLINVVYSGPTERRKRAPK</sequence>
<dbReference type="Proteomes" id="UP000694255">
    <property type="component" value="Unassembled WGS sequence"/>
</dbReference>
<dbReference type="GeneID" id="73472304"/>
<gene>
    <name evidence="2" type="ORF">J8A68_005504</name>
</gene>
<feature type="region of interest" description="Disordered" evidence="1">
    <location>
        <begin position="85"/>
        <end position="104"/>
    </location>
</feature>